<evidence type="ECO:0000313" key="6">
    <source>
        <dbReference type="EMBL" id="CAD9232123.1"/>
    </source>
</evidence>
<proteinExistence type="predicted"/>
<sequence>MWWRRLVVVAAGAGRGMNRPIIQWSTSAASLDVVAEHSQAESLRSIDREATSIHVRDLSRAVSSHGIEHMRDIYLGMIVNGMKPTLGLYHILLDETSRRGLLPDMFEYWQELGDFGLKPEEQSWNLMLSGCVKARDPSLGFQIWSGMKADHCHASATTFAHLLQLCSLNPLYYDRASGVWREMIDSGIQPNSGVISSVINCCRVRGDYEGGKRVFNEMPVKPDISSLNAIIHLCADEGDVDAAQSFYNDLRKSRLPNAFTYTYMLTALFKGGRLKQVDEILNELVERRIYIAGEEVSRMIQILLQHPNAQNLMKCDRLKDFTKNGSWSNVDSQALRQVFQASMNHQRLDLARISIALLLTRRSLRRVEAERWPRRLRAAERNRSDASESSCDGSVPSGESDLEDSAVSKTVDLSRDAST</sequence>
<organism evidence="6">
    <name type="scientific">Compsopogon caeruleus</name>
    <dbReference type="NCBI Taxonomy" id="31354"/>
    <lineage>
        <taxon>Eukaryota</taxon>
        <taxon>Rhodophyta</taxon>
        <taxon>Compsopogonophyceae</taxon>
        <taxon>Compsopogonales</taxon>
        <taxon>Compsopogonaceae</taxon>
        <taxon>Compsopogon</taxon>
    </lineage>
</organism>
<dbReference type="Pfam" id="PF17177">
    <property type="entry name" value="PPR_long"/>
    <property type="match status" value="1"/>
</dbReference>
<dbReference type="PANTHER" id="PTHR47942:SF63">
    <property type="entry name" value="PENTATRICOPEPTIDE REPEAT-CONTAINING PROTEIN"/>
    <property type="match status" value="1"/>
</dbReference>
<evidence type="ECO:0000256" key="3">
    <source>
        <dbReference type="SAM" id="MobiDB-lite"/>
    </source>
</evidence>
<dbReference type="InterPro" id="IPR002885">
    <property type="entry name" value="PPR_rpt"/>
</dbReference>
<evidence type="ECO:0000256" key="2">
    <source>
        <dbReference type="PROSITE-ProRule" id="PRU00708"/>
    </source>
</evidence>
<dbReference type="Pfam" id="PF13041">
    <property type="entry name" value="PPR_2"/>
    <property type="match status" value="1"/>
</dbReference>
<feature type="repeat" description="PPR" evidence="2">
    <location>
        <begin position="257"/>
        <end position="291"/>
    </location>
</feature>
<evidence type="ECO:0000313" key="5">
    <source>
        <dbReference type="EMBL" id="CAD9232122.1"/>
    </source>
</evidence>
<dbReference type="EMBL" id="HBGH01007685">
    <property type="protein sequence ID" value="CAD9232123.1"/>
    <property type="molecule type" value="Transcribed_RNA"/>
</dbReference>
<evidence type="ECO:0000259" key="4">
    <source>
        <dbReference type="Pfam" id="PF17177"/>
    </source>
</evidence>
<dbReference type="EMBL" id="HBGH01007684">
    <property type="protein sequence ID" value="CAD9232122.1"/>
    <property type="molecule type" value="Transcribed_RNA"/>
</dbReference>
<feature type="region of interest" description="Disordered" evidence="3">
    <location>
        <begin position="378"/>
        <end position="419"/>
    </location>
</feature>
<protein>
    <recommendedName>
        <fullName evidence="4">PROP1-like PPR domain-containing protein</fullName>
    </recommendedName>
</protein>
<evidence type="ECO:0000256" key="1">
    <source>
        <dbReference type="ARBA" id="ARBA00022737"/>
    </source>
</evidence>
<dbReference type="InterPro" id="IPR033443">
    <property type="entry name" value="PROP1-like_PPR_dom"/>
</dbReference>
<dbReference type="InterPro" id="IPR051222">
    <property type="entry name" value="PPR/CCM1_RNA-binding"/>
</dbReference>
<dbReference type="NCBIfam" id="TIGR00756">
    <property type="entry name" value="PPR"/>
    <property type="match status" value="2"/>
</dbReference>
<feature type="domain" description="PROP1-like PPR" evidence="4">
    <location>
        <begin position="121"/>
        <end position="220"/>
    </location>
</feature>
<dbReference type="AlphaFoldDB" id="A0A6T6BMS6"/>
<dbReference type="PROSITE" id="PS51375">
    <property type="entry name" value="PPR"/>
    <property type="match status" value="1"/>
</dbReference>
<reference evidence="6" key="1">
    <citation type="submission" date="2021-01" db="EMBL/GenBank/DDBJ databases">
        <authorList>
            <person name="Corre E."/>
            <person name="Pelletier E."/>
            <person name="Niang G."/>
            <person name="Scheremetjew M."/>
            <person name="Finn R."/>
            <person name="Kale V."/>
            <person name="Holt S."/>
            <person name="Cochrane G."/>
            <person name="Meng A."/>
            <person name="Brown T."/>
            <person name="Cohen L."/>
        </authorList>
    </citation>
    <scope>NUCLEOTIDE SEQUENCE</scope>
    <source>
        <strain evidence="6">SAG 36.94</strain>
    </source>
</reference>
<dbReference type="Gene3D" id="1.25.40.10">
    <property type="entry name" value="Tetratricopeptide repeat domain"/>
    <property type="match status" value="2"/>
</dbReference>
<keyword evidence="1" id="KW-0677">Repeat</keyword>
<dbReference type="PANTHER" id="PTHR47942">
    <property type="entry name" value="TETRATRICOPEPTIDE REPEAT (TPR)-LIKE SUPERFAMILY PROTEIN-RELATED"/>
    <property type="match status" value="1"/>
</dbReference>
<name>A0A6T6BMS6_9RHOD</name>
<gene>
    <name evidence="5" type="ORF">CCAE0312_LOCUS4203</name>
    <name evidence="6" type="ORF">CCAE0312_LOCUS4204</name>
</gene>
<accession>A0A6T6BMS6</accession>
<dbReference type="InterPro" id="IPR011990">
    <property type="entry name" value="TPR-like_helical_dom_sf"/>
</dbReference>